<comment type="caution">
    <text evidence="1">The sequence shown here is derived from an EMBL/GenBank/DDBJ whole genome shotgun (WGS) entry which is preliminary data.</text>
</comment>
<dbReference type="EMBL" id="BJUN01000005">
    <property type="protein sequence ID" value="GEK58283.1"/>
    <property type="molecule type" value="Genomic_DNA"/>
</dbReference>
<accession>A0A510Y563</accession>
<dbReference type="AlphaFoldDB" id="A0A510Y563"/>
<proteinExistence type="predicted"/>
<reference evidence="1 2" key="1">
    <citation type="submission" date="2019-07" db="EMBL/GenBank/DDBJ databases">
        <title>Whole genome shotgun sequence of Marinococcus halophilus NBRC 102359.</title>
        <authorList>
            <person name="Hosoyama A."/>
            <person name="Uohara A."/>
            <person name="Ohji S."/>
            <person name="Ichikawa N."/>
        </authorList>
    </citation>
    <scope>NUCLEOTIDE SEQUENCE [LARGE SCALE GENOMIC DNA]</scope>
    <source>
        <strain evidence="1 2">NBRC 102359</strain>
    </source>
</reference>
<sequence length="45" mass="5635">MNKHHLLNQLNALKQQWIQKEISLREYVQQRLNLRQQLNKKHDEK</sequence>
<evidence type="ECO:0000313" key="2">
    <source>
        <dbReference type="Proteomes" id="UP000321051"/>
    </source>
</evidence>
<dbReference type="Proteomes" id="UP000321051">
    <property type="component" value="Unassembled WGS sequence"/>
</dbReference>
<organism evidence="1 2">
    <name type="scientific">Marinococcus halophilus</name>
    <dbReference type="NCBI Taxonomy" id="1371"/>
    <lineage>
        <taxon>Bacteria</taxon>
        <taxon>Bacillati</taxon>
        <taxon>Bacillota</taxon>
        <taxon>Bacilli</taxon>
        <taxon>Bacillales</taxon>
        <taxon>Bacillaceae</taxon>
        <taxon>Marinococcus</taxon>
    </lineage>
</organism>
<keyword evidence="2" id="KW-1185">Reference proteome</keyword>
<evidence type="ECO:0000313" key="1">
    <source>
        <dbReference type="EMBL" id="GEK58283.1"/>
    </source>
</evidence>
<dbReference type="RefSeq" id="WP_158219131.1">
    <property type="nucleotide sequence ID" value="NZ_BJUN01000005.1"/>
</dbReference>
<protein>
    <submittedName>
        <fullName evidence="1">Uncharacterized protein</fullName>
    </submittedName>
</protein>
<gene>
    <name evidence="1" type="ORF">MHA01_11880</name>
</gene>
<name>A0A510Y563_MARHA</name>